<dbReference type="InterPro" id="IPR036237">
    <property type="entry name" value="Xyl_isomerase-like_sf"/>
</dbReference>
<sequence>MSKSAITVSLVQEARGGPFVFWDGLSDAFSRAAALGFDAIEIFAPGPDAVDRGELQQLVDSTGLGVAAVGTGAGMVKHGLSLTDPDPGRRIAAREFIESMIDFGGQFSAPAIIGSMQGRYGGEISHEQALDYLAESVEILASRAASYNVPLIYEPLNRYETNLINTVSDGVAFLGRLATDNVKLLADLFHMNIEEANIAEAIVAGAQHIGHVHLVDSNRRAAGLGHMDYSPIASALRAIDYDGYLCAEAFPLPDSQTSAEKTIETVQQFFS</sequence>
<dbReference type="Proteomes" id="UP000319908">
    <property type="component" value="Unassembled WGS sequence"/>
</dbReference>
<dbReference type="Gene3D" id="3.20.20.150">
    <property type="entry name" value="Divalent-metal-dependent TIM barrel enzymes"/>
    <property type="match status" value="1"/>
</dbReference>
<evidence type="ECO:0000313" key="4">
    <source>
        <dbReference type="Proteomes" id="UP000319908"/>
    </source>
</evidence>
<dbReference type="GO" id="GO:0016853">
    <property type="term" value="F:isomerase activity"/>
    <property type="evidence" value="ECO:0007669"/>
    <property type="project" value="UniProtKB-KW"/>
</dbReference>
<evidence type="ECO:0000256" key="1">
    <source>
        <dbReference type="ARBA" id="ARBA00023235"/>
    </source>
</evidence>
<dbReference type="RefSeq" id="WP_146406362.1">
    <property type="nucleotide sequence ID" value="NZ_SJPU01000001.1"/>
</dbReference>
<keyword evidence="4" id="KW-1185">Reference proteome</keyword>
<feature type="domain" description="Xylose isomerase-like TIM barrel" evidence="2">
    <location>
        <begin position="29"/>
        <end position="257"/>
    </location>
</feature>
<dbReference type="OrthoDB" id="9814946at2"/>
<comment type="caution">
    <text evidence="3">The sequence shown here is derived from an EMBL/GenBank/DDBJ whole genome shotgun (WGS) entry which is preliminary data.</text>
</comment>
<dbReference type="InterPro" id="IPR050417">
    <property type="entry name" value="Sugar_Epim/Isomerase"/>
</dbReference>
<name>A0A5C6C4P3_9BACT</name>
<dbReference type="AlphaFoldDB" id="A0A5C6C4P3"/>
<dbReference type="PANTHER" id="PTHR43489:SF7">
    <property type="entry name" value="3-DEHYDRO-D-GULOSIDE 4-EPIMERASE-RELATED"/>
    <property type="match status" value="1"/>
</dbReference>
<dbReference type="Pfam" id="PF01261">
    <property type="entry name" value="AP_endonuc_2"/>
    <property type="match status" value="1"/>
</dbReference>
<accession>A0A5C6C4P3</accession>
<dbReference type="SUPFAM" id="SSF51658">
    <property type="entry name" value="Xylose isomerase-like"/>
    <property type="match status" value="1"/>
</dbReference>
<dbReference type="EMBL" id="SJPU01000001">
    <property type="protein sequence ID" value="TWU19580.1"/>
    <property type="molecule type" value="Genomic_DNA"/>
</dbReference>
<dbReference type="InterPro" id="IPR013022">
    <property type="entry name" value="Xyl_isomerase-like_TIM-brl"/>
</dbReference>
<dbReference type="PANTHER" id="PTHR43489">
    <property type="entry name" value="ISOMERASE"/>
    <property type="match status" value="1"/>
</dbReference>
<evidence type="ECO:0000259" key="2">
    <source>
        <dbReference type="Pfam" id="PF01261"/>
    </source>
</evidence>
<proteinExistence type="predicted"/>
<dbReference type="EC" id="5.3.1.-" evidence="3"/>
<gene>
    <name evidence="3" type="ORF">Poly21_17540</name>
</gene>
<reference evidence="3 4" key="1">
    <citation type="journal article" date="2020" name="Antonie Van Leeuwenhoek">
        <title>Rhodopirellula heiligendammensis sp. nov., Rhodopirellula pilleata sp. nov., and Rhodopirellula solitaria sp. nov. isolated from natural or artificial marine surfaces in Northern Germany and California, USA, and emended description of the genus Rhodopirellula.</title>
        <authorList>
            <person name="Kallscheuer N."/>
            <person name="Wiegand S."/>
            <person name="Jogler M."/>
            <person name="Boedeker C."/>
            <person name="Peeters S.H."/>
            <person name="Rast P."/>
            <person name="Heuer A."/>
            <person name="Jetten M.S.M."/>
            <person name="Rohde M."/>
            <person name="Jogler C."/>
        </authorList>
    </citation>
    <scope>NUCLEOTIDE SEQUENCE [LARGE SCALE GENOMIC DNA]</scope>
    <source>
        <strain evidence="3 4">Poly21</strain>
    </source>
</reference>
<organism evidence="3 4">
    <name type="scientific">Allorhodopirellula heiligendammensis</name>
    <dbReference type="NCBI Taxonomy" id="2714739"/>
    <lineage>
        <taxon>Bacteria</taxon>
        <taxon>Pseudomonadati</taxon>
        <taxon>Planctomycetota</taxon>
        <taxon>Planctomycetia</taxon>
        <taxon>Pirellulales</taxon>
        <taxon>Pirellulaceae</taxon>
        <taxon>Allorhodopirellula</taxon>
    </lineage>
</organism>
<protein>
    <submittedName>
        <fullName evidence="3">D-tagatose 3-epimerase</fullName>
        <ecNumber evidence="3">5.3.1.-</ecNumber>
    </submittedName>
</protein>
<evidence type="ECO:0000313" key="3">
    <source>
        <dbReference type="EMBL" id="TWU19580.1"/>
    </source>
</evidence>
<keyword evidence="1 3" id="KW-0413">Isomerase</keyword>